<dbReference type="InterPro" id="IPR004360">
    <property type="entry name" value="Glyas_Fos-R_dOase_dom"/>
</dbReference>
<dbReference type="PANTHER" id="PTHR36437:SF2">
    <property type="entry name" value="GLYOXALASE_BLEOMYCIN RESISTANCE PROTEIN_DIOXYGENASE"/>
    <property type="match status" value="1"/>
</dbReference>
<evidence type="ECO:0000313" key="2">
    <source>
        <dbReference type="EMBL" id="MBM9466503.1"/>
    </source>
</evidence>
<organism evidence="2 3">
    <name type="scientific">Nakamurella leprariae</name>
    <dbReference type="NCBI Taxonomy" id="2803911"/>
    <lineage>
        <taxon>Bacteria</taxon>
        <taxon>Bacillati</taxon>
        <taxon>Actinomycetota</taxon>
        <taxon>Actinomycetes</taxon>
        <taxon>Nakamurellales</taxon>
        <taxon>Nakamurellaceae</taxon>
        <taxon>Nakamurella</taxon>
    </lineage>
</organism>
<evidence type="ECO:0000313" key="3">
    <source>
        <dbReference type="Proteomes" id="UP000663792"/>
    </source>
</evidence>
<sequence>MTTHDERHPAAVRGLITRLHSVSVAVTDQDAAKRLYVDELGFQLRQDEVLWPGARMVEVAAPGSTSSLLLLSADGQIPIGPRFFTTDIEAAHRALREAGCDVGELLRMEIAPPMFAFADRDGNVMILLEEESSE</sequence>
<dbReference type="Gene3D" id="3.10.180.10">
    <property type="entry name" value="2,3-Dihydroxybiphenyl 1,2-Dioxygenase, domain 1"/>
    <property type="match status" value="1"/>
</dbReference>
<reference evidence="2" key="1">
    <citation type="submission" date="2021-01" db="EMBL/GenBank/DDBJ databases">
        <title>YIM 132084 draft genome.</title>
        <authorList>
            <person name="An D."/>
        </authorList>
    </citation>
    <scope>NUCLEOTIDE SEQUENCE</scope>
    <source>
        <strain evidence="2">YIM 132084</strain>
    </source>
</reference>
<evidence type="ECO:0000259" key="1">
    <source>
        <dbReference type="PROSITE" id="PS51819"/>
    </source>
</evidence>
<dbReference type="PANTHER" id="PTHR36437">
    <property type="entry name" value="GLYOXALASE/BLEOMYCIN RESISTANCE PROTEIN/DIOXYGENASE"/>
    <property type="match status" value="1"/>
</dbReference>
<name>A0A938YEW4_9ACTN</name>
<feature type="domain" description="VOC" evidence="1">
    <location>
        <begin position="18"/>
        <end position="130"/>
    </location>
</feature>
<proteinExistence type="predicted"/>
<gene>
    <name evidence="2" type="ORF">JL106_04305</name>
</gene>
<dbReference type="SUPFAM" id="SSF54593">
    <property type="entry name" value="Glyoxalase/Bleomycin resistance protein/Dihydroxybiphenyl dioxygenase"/>
    <property type="match status" value="1"/>
</dbReference>
<dbReference type="Proteomes" id="UP000663792">
    <property type="component" value="Unassembled WGS sequence"/>
</dbReference>
<dbReference type="InterPro" id="IPR029068">
    <property type="entry name" value="Glyas_Bleomycin-R_OHBP_Dase"/>
</dbReference>
<dbReference type="EMBL" id="JAERWK010000006">
    <property type="protein sequence ID" value="MBM9466503.1"/>
    <property type="molecule type" value="Genomic_DNA"/>
</dbReference>
<dbReference type="Pfam" id="PF00903">
    <property type="entry name" value="Glyoxalase"/>
    <property type="match status" value="1"/>
</dbReference>
<keyword evidence="3" id="KW-1185">Reference proteome</keyword>
<protein>
    <submittedName>
        <fullName evidence="2">VOC family protein</fullName>
    </submittedName>
</protein>
<dbReference type="InterPro" id="IPR037523">
    <property type="entry name" value="VOC_core"/>
</dbReference>
<dbReference type="RefSeq" id="WP_205259470.1">
    <property type="nucleotide sequence ID" value="NZ_JAERWK010000006.1"/>
</dbReference>
<accession>A0A938YEW4</accession>
<dbReference type="PROSITE" id="PS51819">
    <property type="entry name" value="VOC"/>
    <property type="match status" value="1"/>
</dbReference>
<dbReference type="AlphaFoldDB" id="A0A938YEW4"/>
<comment type="caution">
    <text evidence="2">The sequence shown here is derived from an EMBL/GenBank/DDBJ whole genome shotgun (WGS) entry which is preliminary data.</text>
</comment>